<dbReference type="Gene3D" id="3.40.50.2000">
    <property type="entry name" value="Glycogen Phosphorylase B"/>
    <property type="match status" value="2"/>
</dbReference>
<dbReference type="PANTHER" id="PTHR12526">
    <property type="entry name" value="GLYCOSYLTRANSFERASE"/>
    <property type="match status" value="1"/>
</dbReference>
<dbReference type="OrthoDB" id="862886at2"/>
<protein>
    <submittedName>
        <fullName evidence="3">Glycosyltransferase family 1 protein</fullName>
    </submittedName>
</protein>
<feature type="domain" description="Glycosyltransferase subfamily 4-like N-terminal" evidence="2">
    <location>
        <begin position="12"/>
        <end position="189"/>
    </location>
</feature>
<keyword evidence="4" id="KW-1185">Reference proteome</keyword>
<dbReference type="CDD" id="cd03801">
    <property type="entry name" value="GT4_PimA-like"/>
    <property type="match status" value="1"/>
</dbReference>
<dbReference type="Proteomes" id="UP000262802">
    <property type="component" value="Chromosome"/>
</dbReference>
<feature type="domain" description="Glycosyl transferase family 1" evidence="1">
    <location>
        <begin position="199"/>
        <end position="369"/>
    </location>
</feature>
<proteinExistence type="predicted"/>
<reference evidence="3 4" key="1">
    <citation type="submission" date="2018-09" db="EMBL/GenBank/DDBJ databases">
        <title>Hymenobacter medium sp. nov., isolated from R2A medium.</title>
        <authorList>
            <person name="Yingchao G."/>
        </authorList>
    </citation>
    <scope>NUCLEOTIDE SEQUENCE [LARGE SCALE GENOMIC DNA]</scope>
    <source>
        <strain evidence="4">sh-6</strain>
    </source>
</reference>
<dbReference type="InterPro" id="IPR028098">
    <property type="entry name" value="Glyco_trans_4-like_N"/>
</dbReference>
<dbReference type="EMBL" id="CP032317">
    <property type="protein sequence ID" value="AYA37192.1"/>
    <property type="molecule type" value="Genomic_DNA"/>
</dbReference>
<dbReference type="Pfam" id="PF00534">
    <property type="entry name" value="Glycos_transf_1"/>
    <property type="match status" value="1"/>
</dbReference>
<dbReference type="AlphaFoldDB" id="A0A3B7R0B2"/>
<dbReference type="RefSeq" id="WP_119444768.1">
    <property type="nucleotide sequence ID" value="NZ_CP032317.1"/>
</dbReference>
<organism evidence="3 4">
    <name type="scientific">Hymenobacter oligotrophus</name>
    <dbReference type="NCBI Taxonomy" id="2319843"/>
    <lineage>
        <taxon>Bacteria</taxon>
        <taxon>Pseudomonadati</taxon>
        <taxon>Bacteroidota</taxon>
        <taxon>Cytophagia</taxon>
        <taxon>Cytophagales</taxon>
        <taxon>Hymenobacteraceae</taxon>
        <taxon>Hymenobacter</taxon>
    </lineage>
</organism>
<dbReference type="InterPro" id="IPR001296">
    <property type="entry name" value="Glyco_trans_1"/>
</dbReference>
<name>A0A3B7R0B2_9BACT</name>
<keyword evidence="3" id="KW-0808">Transferase</keyword>
<dbReference type="SUPFAM" id="SSF53756">
    <property type="entry name" value="UDP-Glycosyltransferase/glycogen phosphorylase"/>
    <property type="match status" value="1"/>
</dbReference>
<dbReference type="Pfam" id="PF13439">
    <property type="entry name" value="Glyco_transf_4"/>
    <property type="match status" value="1"/>
</dbReference>
<accession>A0A3B7R0B2</accession>
<dbReference type="GO" id="GO:0016757">
    <property type="term" value="F:glycosyltransferase activity"/>
    <property type="evidence" value="ECO:0007669"/>
    <property type="project" value="InterPro"/>
</dbReference>
<gene>
    <name evidence="3" type="ORF">D3Y59_09095</name>
</gene>
<evidence type="ECO:0000313" key="4">
    <source>
        <dbReference type="Proteomes" id="UP000262802"/>
    </source>
</evidence>
<evidence type="ECO:0000259" key="2">
    <source>
        <dbReference type="Pfam" id="PF13439"/>
    </source>
</evidence>
<dbReference type="PANTHER" id="PTHR12526:SF637">
    <property type="entry name" value="GLYCOSYLTRANSFERASE EPSF-RELATED"/>
    <property type="match status" value="1"/>
</dbReference>
<dbReference type="KEGG" id="hyh:D3Y59_09095"/>
<evidence type="ECO:0000259" key="1">
    <source>
        <dbReference type="Pfam" id="PF00534"/>
    </source>
</evidence>
<sequence>MRILISTWSLQVGGGEVLAMNLASELARRGHELFVFNQRAELIDHDLVKRLLPPQVTVLSMQDRPRRSFWAYKVNAVQRRLGLAATFYEKQQQAYLAECLRRYQIDLVSSHATYSDRLCASVTTAAGIPLYITEHGEYTQFLLEGRRDFESTLKAARQIITVSDYCRNNLQQVFPSLPPVHTIYNGVVTNASHTRAGMRQHMGLPADAFVVGMVARGRADKGWQQAIDAFRMLRQQPQHRPLRLVLVGGSDYLKNLQQQYAGEADIIFTGRVPNPDFYVAGFDVGLLPTYFPAEALPLVIIEYMAFGVPTVATRVGGVPELLTSFETAGQLIELDLTLGQPRVEDLHAAVQRYYLDTQLYEKHSQNARRVGARLGMVTCANHYEQVFNQHKIQHA</sequence>
<evidence type="ECO:0000313" key="3">
    <source>
        <dbReference type="EMBL" id="AYA37192.1"/>
    </source>
</evidence>